<reference evidence="2 3" key="1">
    <citation type="submission" date="2020-08" db="EMBL/GenBank/DDBJ databases">
        <title>Genomic Encyclopedia of Type Strains, Phase IV (KMG-IV): sequencing the most valuable type-strain genomes for metagenomic binning, comparative biology and taxonomic classification.</title>
        <authorList>
            <person name="Goeker M."/>
        </authorList>
    </citation>
    <scope>NUCLEOTIDE SEQUENCE [LARGE SCALE GENOMIC DNA]</scope>
    <source>
        <strain evidence="2 3">DSM 26385</strain>
    </source>
</reference>
<feature type="domain" description="SGNH hydrolase-type esterase" evidence="1">
    <location>
        <begin position="224"/>
        <end position="367"/>
    </location>
</feature>
<dbReference type="InterPro" id="IPR036514">
    <property type="entry name" value="SGNH_hydro_sf"/>
</dbReference>
<accession>A0A7W6K0L6</accession>
<dbReference type="AlphaFoldDB" id="A0A7W6K0L6"/>
<dbReference type="CDD" id="cd00229">
    <property type="entry name" value="SGNH_hydrolase"/>
    <property type="match status" value="1"/>
</dbReference>
<protein>
    <submittedName>
        <fullName evidence="2">Lysophospholipase L1-like esterase</fullName>
    </submittedName>
</protein>
<keyword evidence="3" id="KW-1185">Reference proteome</keyword>
<comment type="caution">
    <text evidence="2">The sequence shown here is derived from an EMBL/GenBank/DDBJ whole genome shotgun (WGS) entry which is preliminary data.</text>
</comment>
<dbReference type="RefSeq" id="WP_183791124.1">
    <property type="nucleotide sequence ID" value="NZ_JACIDU010000005.1"/>
</dbReference>
<evidence type="ECO:0000259" key="1">
    <source>
        <dbReference type="Pfam" id="PF13472"/>
    </source>
</evidence>
<dbReference type="Proteomes" id="UP000584824">
    <property type="component" value="Unassembled WGS sequence"/>
</dbReference>
<organism evidence="2 3">
    <name type="scientific">Allorhizobium borbori</name>
    <dbReference type="NCBI Taxonomy" id="485907"/>
    <lineage>
        <taxon>Bacteria</taxon>
        <taxon>Pseudomonadati</taxon>
        <taxon>Pseudomonadota</taxon>
        <taxon>Alphaproteobacteria</taxon>
        <taxon>Hyphomicrobiales</taxon>
        <taxon>Rhizobiaceae</taxon>
        <taxon>Rhizobium/Agrobacterium group</taxon>
        <taxon>Allorhizobium</taxon>
    </lineage>
</organism>
<dbReference type="Gene3D" id="3.40.50.1110">
    <property type="entry name" value="SGNH hydrolase"/>
    <property type="match status" value="1"/>
</dbReference>
<gene>
    <name evidence="2" type="ORF">GGQ66_001555</name>
</gene>
<dbReference type="GO" id="GO:0016788">
    <property type="term" value="F:hydrolase activity, acting on ester bonds"/>
    <property type="evidence" value="ECO:0007669"/>
    <property type="project" value="UniProtKB-ARBA"/>
</dbReference>
<evidence type="ECO:0000313" key="3">
    <source>
        <dbReference type="Proteomes" id="UP000584824"/>
    </source>
</evidence>
<dbReference type="SUPFAM" id="SSF52266">
    <property type="entry name" value="SGNH hydrolase"/>
    <property type="match status" value="1"/>
</dbReference>
<dbReference type="Pfam" id="PF13472">
    <property type="entry name" value="Lipase_GDSL_2"/>
    <property type="match status" value="1"/>
</dbReference>
<dbReference type="EMBL" id="JACIDU010000005">
    <property type="protein sequence ID" value="MBB4103000.1"/>
    <property type="molecule type" value="Genomic_DNA"/>
</dbReference>
<proteinExistence type="predicted"/>
<dbReference type="InterPro" id="IPR013830">
    <property type="entry name" value="SGNH_hydro"/>
</dbReference>
<sequence>MAKIDLGPSAPALPTAAEEAVAAASLFRLLSKYGYLGALPFVLSRIVRILVIGDSLVAGRGSGFGPVQMGGARAMSWPTLLKTALIGMGFPASAESWGEAKNTGGTLAEYDPRVSLGGWTVGAGAGPGGYLLQATAAGAALAFASSTAIDTIEFYHVTNSSGGSGSYAVDDGAATAFSAAGAAALTKRVVNVARGLHTAKLNWVGGTIQAAPMVAYDSAVKQFIIMNMGIRGSTSADWTDASFPWRPFSAITAYAPDVCLISLGINDLRAAGPLLPLATSQANLQAIITKATSGGGKVILVIPPPPAVEEEGSYTYAQLVALYVALGAANGCPVIRTDLIFGSHDRAALDGFTNPADRLHYNGGAYALMAGLAASAVRDVAKAYFAAA</sequence>
<evidence type="ECO:0000313" key="2">
    <source>
        <dbReference type="EMBL" id="MBB4103000.1"/>
    </source>
</evidence>
<name>A0A7W6K0L6_9HYPH</name>